<evidence type="ECO:0008006" key="3">
    <source>
        <dbReference type="Google" id="ProtNLM"/>
    </source>
</evidence>
<proteinExistence type="predicted"/>
<feature type="transmembrane region" description="Helical" evidence="1">
    <location>
        <begin position="20"/>
        <end position="37"/>
    </location>
</feature>
<gene>
    <name evidence="2" type="ORF">UFOVP426_19</name>
</gene>
<accession>A0A6J5M8R2</accession>
<sequence>MKWIANLLSDERGSISTKRVIALMSALFLCITLLANSFSHLEIAPSDKLVDAVMAICIAAMGTSTIDKFSTKKDAE</sequence>
<organism evidence="2">
    <name type="scientific">uncultured Caudovirales phage</name>
    <dbReference type="NCBI Taxonomy" id="2100421"/>
    <lineage>
        <taxon>Viruses</taxon>
        <taxon>Duplodnaviria</taxon>
        <taxon>Heunggongvirae</taxon>
        <taxon>Uroviricota</taxon>
        <taxon>Caudoviricetes</taxon>
        <taxon>Peduoviridae</taxon>
        <taxon>Maltschvirus</taxon>
        <taxon>Maltschvirus maltsch</taxon>
    </lineage>
</organism>
<keyword evidence="1" id="KW-1133">Transmembrane helix</keyword>
<protein>
    <recommendedName>
        <fullName evidence="3">Holin</fullName>
    </recommendedName>
</protein>
<dbReference type="EMBL" id="LR796396">
    <property type="protein sequence ID" value="CAB4141703.1"/>
    <property type="molecule type" value="Genomic_DNA"/>
</dbReference>
<keyword evidence="1" id="KW-0472">Membrane</keyword>
<keyword evidence="1" id="KW-0812">Transmembrane</keyword>
<reference evidence="2" key="1">
    <citation type="submission" date="2020-04" db="EMBL/GenBank/DDBJ databases">
        <authorList>
            <person name="Chiriac C."/>
            <person name="Salcher M."/>
            <person name="Ghai R."/>
            <person name="Kavagutti S V."/>
        </authorList>
    </citation>
    <scope>NUCLEOTIDE SEQUENCE</scope>
</reference>
<evidence type="ECO:0000256" key="1">
    <source>
        <dbReference type="SAM" id="Phobius"/>
    </source>
</evidence>
<evidence type="ECO:0000313" key="2">
    <source>
        <dbReference type="EMBL" id="CAB4141703.1"/>
    </source>
</evidence>
<feature type="transmembrane region" description="Helical" evidence="1">
    <location>
        <begin position="49"/>
        <end position="66"/>
    </location>
</feature>
<name>A0A6J5M8R2_9CAUD</name>